<sequence>MPREEDWTAPPLNVDEFVTVAGRVADTLTEMSARTVIVTGVSADHWPEPSEQTIAIMGAPVDTGPAPIGVTFECDSAVIAIQVDPRTSPWELAARLAGEIVDHAATEWWGEPYPPCPRHNRHPLRLVPGSDALYWACPHQLDRNLATVLNGPA</sequence>
<reference evidence="1" key="1">
    <citation type="submission" date="2020-11" db="EMBL/GenBank/DDBJ databases">
        <title>Sequencing the genomes of 1000 actinobacteria strains.</title>
        <authorList>
            <person name="Klenk H.-P."/>
        </authorList>
    </citation>
    <scope>NUCLEOTIDE SEQUENCE</scope>
    <source>
        <strain evidence="1">DSM 45356</strain>
    </source>
</reference>
<dbReference type="AlphaFoldDB" id="A0A8J7GDH9"/>
<protein>
    <submittedName>
        <fullName evidence="1">Uncharacterized protein</fullName>
    </submittedName>
</protein>
<keyword evidence="2" id="KW-1185">Reference proteome</keyword>
<comment type="caution">
    <text evidence="1">The sequence shown here is derived from an EMBL/GenBank/DDBJ whole genome shotgun (WGS) entry which is preliminary data.</text>
</comment>
<proteinExistence type="predicted"/>
<evidence type="ECO:0000313" key="2">
    <source>
        <dbReference type="Proteomes" id="UP000622552"/>
    </source>
</evidence>
<organism evidence="1 2">
    <name type="scientific">Longispora fulva</name>
    <dbReference type="NCBI Taxonomy" id="619741"/>
    <lineage>
        <taxon>Bacteria</taxon>
        <taxon>Bacillati</taxon>
        <taxon>Actinomycetota</taxon>
        <taxon>Actinomycetes</taxon>
        <taxon>Micromonosporales</taxon>
        <taxon>Micromonosporaceae</taxon>
        <taxon>Longispora</taxon>
    </lineage>
</organism>
<dbReference type="RefSeq" id="WP_197003606.1">
    <property type="nucleotide sequence ID" value="NZ_BONS01000016.1"/>
</dbReference>
<gene>
    <name evidence="1" type="ORF">IW245_002853</name>
</gene>
<accession>A0A8J7GDH9</accession>
<evidence type="ECO:0000313" key="1">
    <source>
        <dbReference type="EMBL" id="MBG6136659.1"/>
    </source>
</evidence>
<name>A0A8J7GDH9_9ACTN</name>
<dbReference type="Proteomes" id="UP000622552">
    <property type="component" value="Unassembled WGS sequence"/>
</dbReference>
<dbReference type="EMBL" id="JADOUF010000001">
    <property type="protein sequence ID" value="MBG6136659.1"/>
    <property type="molecule type" value="Genomic_DNA"/>
</dbReference>